<name>A0ABQ1J3N8_9PROT</name>
<evidence type="ECO:0000313" key="3">
    <source>
        <dbReference type="Proteomes" id="UP000628854"/>
    </source>
</evidence>
<organism evidence="2 3">
    <name type="scientific">Henriciella pelagia</name>
    <dbReference type="NCBI Taxonomy" id="1977912"/>
    <lineage>
        <taxon>Bacteria</taxon>
        <taxon>Pseudomonadati</taxon>
        <taxon>Pseudomonadota</taxon>
        <taxon>Alphaproteobacteria</taxon>
        <taxon>Hyphomonadales</taxon>
        <taxon>Hyphomonadaceae</taxon>
        <taxon>Henriciella</taxon>
    </lineage>
</organism>
<dbReference type="EMBL" id="BMKF01000001">
    <property type="protein sequence ID" value="GGB57251.1"/>
    <property type="molecule type" value="Genomic_DNA"/>
</dbReference>
<accession>A0ABQ1J3N8</accession>
<keyword evidence="1" id="KW-0732">Signal</keyword>
<gene>
    <name evidence="2" type="ORF">GCM10011503_02020</name>
</gene>
<feature type="chain" id="PRO_5047517577" description="Molecular chaperone" evidence="1">
    <location>
        <begin position="27"/>
        <end position="288"/>
    </location>
</feature>
<comment type="caution">
    <text evidence="2">The sequence shown here is derived from an EMBL/GenBank/DDBJ whole genome shotgun (WGS) entry which is preliminary data.</text>
</comment>
<evidence type="ECO:0000313" key="2">
    <source>
        <dbReference type="EMBL" id="GGB57251.1"/>
    </source>
</evidence>
<dbReference type="RefSeq" id="WP_084394011.1">
    <property type="nucleotide sequence ID" value="NZ_BMKF01000001.1"/>
</dbReference>
<evidence type="ECO:0008006" key="4">
    <source>
        <dbReference type="Google" id="ProtNLM"/>
    </source>
</evidence>
<dbReference type="Proteomes" id="UP000628854">
    <property type="component" value="Unassembled WGS sequence"/>
</dbReference>
<evidence type="ECO:0000256" key="1">
    <source>
        <dbReference type="SAM" id="SignalP"/>
    </source>
</evidence>
<protein>
    <recommendedName>
        <fullName evidence="4">Molecular chaperone</fullName>
    </recommendedName>
</protein>
<keyword evidence="3" id="KW-1185">Reference proteome</keyword>
<proteinExistence type="predicted"/>
<reference evidence="3" key="1">
    <citation type="journal article" date="2019" name="Int. J. Syst. Evol. Microbiol.">
        <title>The Global Catalogue of Microorganisms (GCM) 10K type strain sequencing project: providing services to taxonomists for standard genome sequencing and annotation.</title>
        <authorList>
            <consortium name="The Broad Institute Genomics Platform"/>
            <consortium name="The Broad Institute Genome Sequencing Center for Infectious Disease"/>
            <person name="Wu L."/>
            <person name="Ma J."/>
        </authorList>
    </citation>
    <scope>NUCLEOTIDE SEQUENCE [LARGE SCALE GENOMIC DNA]</scope>
    <source>
        <strain evidence="3">CGMCC 1.15928</strain>
    </source>
</reference>
<feature type="signal peptide" evidence="1">
    <location>
        <begin position="1"/>
        <end position="26"/>
    </location>
</feature>
<sequence length="288" mass="30647">MTFLSASRACIASLIAAFMAVPVAHGFGVGLQPTTIEMAAEPGTRQRQVINIANVDQGKTVSLTLGLADWTLDRNGQIELAPPGERAESASDWARFSPAFVTLEPGESQQVIVDIIVPAQLERPGDHRFALLASTLLPDSRAGQSGLWRKFQIASLFYLTAAPAVSSPAVRDARFSLTSQGNQVINLMIENTGNAHARLEGNVLIEGKGKRVSIPISNLVVLDGTVREFEAPVTAPLPANPQVTVSFENIFAPQSAEGAMPVKTYSAPLTVTNARLALQDAAPVLEQE</sequence>